<dbReference type="Proteomes" id="UP000629619">
    <property type="component" value="Unassembled WGS sequence"/>
</dbReference>
<comment type="caution">
    <text evidence="1">The sequence shown here is derived from an EMBL/GenBank/DDBJ whole genome shotgun (WGS) entry which is preliminary data.</text>
</comment>
<sequence length="175" mass="18644">MTGLKPDAGRAYAVLDQIDARPELHNQSAWFHRTIGGCGTAACFAGWTSLLAGDEPLWTHDYQNQTDAVIGGGKRRYIEARATELLGIDPDQADALFYGGNTREDLGRLVEQIFGPRPGPPNRWAAMIPDPHPMANCGPLQMQLSPGVACPTCGTVPPVPELPTDDVPPNAGSAS</sequence>
<evidence type="ECO:0000313" key="2">
    <source>
        <dbReference type="Proteomes" id="UP000629619"/>
    </source>
</evidence>
<proteinExistence type="predicted"/>
<accession>A0A919NDP9</accession>
<organism evidence="1 2">
    <name type="scientific">Actinoplanes siamensis</name>
    <dbReference type="NCBI Taxonomy" id="1223317"/>
    <lineage>
        <taxon>Bacteria</taxon>
        <taxon>Bacillati</taxon>
        <taxon>Actinomycetota</taxon>
        <taxon>Actinomycetes</taxon>
        <taxon>Micromonosporales</taxon>
        <taxon>Micromonosporaceae</taxon>
        <taxon>Actinoplanes</taxon>
    </lineage>
</organism>
<reference evidence="1" key="1">
    <citation type="submission" date="2021-01" db="EMBL/GenBank/DDBJ databases">
        <title>Whole genome shotgun sequence of Actinoplanes siamensis NBRC 109076.</title>
        <authorList>
            <person name="Komaki H."/>
            <person name="Tamura T."/>
        </authorList>
    </citation>
    <scope>NUCLEOTIDE SEQUENCE</scope>
    <source>
        <strain evidence="1">NBRC 109076</strain>
    </source>
</reference>
<evidence type="ECO:0000313" key="1">
    <source>
        <dbReference type="EMBL" id="GIF08715.1"/>
    </source>
</evidence>
<dbReference type="AlphaFoldDB" id="A0A919NDP9"/>
<keyword evidence="2" id="KW-1185">Reference proteome</keyword>
<name>A0A919NDP9_9ACTN</name>
<dbReference type="EMBL" id="BOMW01000066">
    <property type="protein sequence ID" value="GIF08715.1"/>
    <property type="molecule type" value="Genomic_DNA"/>
</dbReference>
<dbReference type="RefSeq" id="WP_203684064.1">
    <property type="nucleotide sequence ID" value="NZ_BOMW01000066.1"/>
</dbReference>
<gene>
    <name evidence="1" type="ORF">Asi03nite_62530</name>
</gene>
<protein>
    <submittedName>
        <fullName evidence="1">Uncharacterized protein</fullName>
    </submittedName>
</protein>